<protein>
    <submittedName>
        <fullName evidence="1">Uncharacterized protein</fullName>
    </submittedName>
</protein>
<evidence type="ECO:0000313" key="2">
    <source>
        <dbReference type="Proteomes" id="UP000070328"/>
    </source>
</evidence>
<keyword evidence="2" id="KW-1185">Reference proteome</keyword>
<dbReference type="EMBL" id="JFBX01000667">
    <property type="protein sequence ID" value="KXH31619.1"/>
    <property type="molecule type" value="Genomic_DNA"/>
</dbReference>
<name>A0A135S6U1_9PEZI</name>
<accession>A0A135S6U1</accession>
<reference evidence="1 2" key="1">
    <citation type="submission" date="2014-02" db="EMBL/GenBank/DDBJ databases">
        <title>The genome sequence of Colletotrichum simmondsii CBS122122.</title>
        <authorList>
            <person name="Baroncelli R."/>
            <person name="Thon M.R."/>
        </authorList>
    </citation>
    <scope>NUCLEOTIDE SEQUENCE [LARGE SCALE GENOMIC DNA]</scope>
    <source>
        <strain evidence="1 2">CBS122122</strain>
    </source>
</reference>
<comment type="caution">
    <text evidence="1">The sequence shown here is derived from an EMBL/GenBank/DDBJ whole genome shotgun (WGS) entry which is preliminary data.</text>
</comment>
<sequence length="412" mass="45916">MDDNANYEGERYETNNFSIDPAVNNVINEYLENGLLIVAKHGLQPQQMSDVFHGVKEAIELYHQALKAKGADVRPAEEVDDDDDIVGAASASDALRVPTAEDFDLLVDVSEDIDRDVLTGMAVSLAKELRHTNVRVIHNRQEVVKSLADKAIKLSDVIFGVLLLWLKKNLLCILRGANHLNSIMQGHEYAADERNPHLLRELIQGISLIQSFTDSSGAAVIRVNLTRIEVYDKYKRILSILDSPKESSFKSKLLTDFKGLNGGPRRPGQKNETVALKVLEKNLGISSDEVRKIIKAAKLPWILASVWGRGSVMFLPSNKSGHTTLIGYLSSIEQVLNATCNHDRGLFNQLSEAVDELIIDPIAKGERLAIKQPTRRKARDLEESCIDDIIEYVRSSFIEEEDDGSMVMEMTD</sequence>
<proteinExistence type="predicted"/>
<evidence type="ECO:0000313" key="1">
    <source>
        <dbReference type="EMBL" id="KXH31619.1"/>
    </source>
</evidence>
<dbReference type="AlphaFoldDB" id="A0A135S6U1"/>
<organism evidence="1 2">
    <name type="scientific">Colletotrichum simmondsii</name>
    <dbReference type="NCBI Taxonomy" id="703756"/>
    <lineage>
        <taxon>Eukaryota</taxon>
        <taxon>Fungi</taxon>
        <taxon>Dikarya</taxon>
        <taxon>Ascomycota</taxon>
        <taxon>Pezizomycotina</taxon>
        <taxon>Sordariomycetes</taxon>
        <taxon>Hypocreomycetidae</taxon>
        <taxon>Glomerellales</taxon>
        <taxon>Glomerellaceae</taxon>
        <taxon>Colletotrichum</taxon>
        <taxon>Colletotrichum acutatum species complex</taxon>
    </lineage>
</organism>
<gene>
    <name evidence="1" type="ORF">CSIM01_13855</name>
</gene>
<dbReference type="Proteomes" id="UP000070328">
    <property type="component" value="Unassembled WGS sequence"/>
</dbReference>